<reference evidence="4" key="4">
    <citation type="journal article" date="2008" name="Nucleic Acids Res.">
        <title>The rice annotation project database (RAP-DB): 2008 update.</title>
        <authorList>
            <consortium name="The rice annotation project (RAP)"/>
        </authorList>
    </citation>
    <scope>GENOME REANNOTATION</scope>
    <source>
        <strain evidence="4">cv. Nipponbare</strain>
    </source>
</reference>
<gene>
    <name evidence="2" type="primary">OJ1126_D09.35-2</name>
    <name evidence="3" type="ORF">OJ1568_B05.2-2</name>
</gene>
<dbReference type="EMBL" id="AP004092">
    <property type="protein sequence ID" value="BAD21616.1"/>
    <property type="molecule type" value="Genomic_DNA"/>
</dbReference>
<reference evidence="4" key="3">
    <citation type="journal article" date="2005" name="Nature">
        <title>The map-based sequence of the rice genome.</title>
        <authorList>
            <consortium name="International rice genome sequencing project (IRGSP)"/>
            <person name="Matsumoto T."/>
            <person name="Wu J."/>
            <person name="Kanamori H."/>
            <person name="Katayose Y."/>
            <person name="Fujisawa M."/>
            <person name="Namiki N."/>
            <person name="Mizuno H."/>
            <person name="Yamamoto K."/>
            <person name="Antonio B.A."/>
            <person name="Baba T."/>
            <person name="Sakata K."/>
            <person name="Nagamura Y."/>
            <person name="Aoki H."/>
            <person name="Arikawa K."/>
            <person name="Arita K."/>
            <person name="Bito T."/>
            <person name="Chiden Y."/>
            <person name="Fujitsuka N."/>
            <person name="Fukunaka R."/>
            <person name="Hamada M."/>
            <person name="Harada C."/>
            <person name="Hayashi A."/>
            <person name="Hijishita S."/>
            <person name="Honda M."/>
            <person name="Hosokawa S."/>
            <person name="Ichikawa Y."/>
            <person name="Idonuma A."/>
            <person name="Iijima M."/>
            <person name="Ikeda M."/>
            <person name="Ikeno M."/>
            <person name="Ito K."/>
            <person name="Ito S."/>
            <person name="Ito T."/>
            <person name="Ito Y."/>
            <person name="Ito Y."/>
            <person name="Iwabuchi A."/>
            <person name="Kamiya K."/>
            <person name="Karasawa W."/>
            <person name="Kurita K."/>
            <person name="Katagiri S."/>
            <person name="Kikuta A."/>
            <person name="Kobayashi H."/>
            <person name="Kobayashi N."/>
            <person name="Machita K."/>
            <person name="Maehara T."/>
            <person name="Masukawa M."/>
            <person name="Mizubayashi T."/>
            <person name="Mukai Y."/>
            <person name="Nagasaki H."/>
            <person name="Nagata Y."/>
            <person name="Naito S."/>
            <person name="Nakashima M."/>
            <person name="Nakama Y."/>
            <person name="Nakamichi Y."/>
            <person name="Nakamura M."/>
            <person name="Meguro A."/>
            <person name="Negishi M."/>
            <person name="Ohta I."/>
            <person name="Ohta T."/>
            <person name="Okamoto M."/>
            <person name="Ono N."/>
            <person name="Saji S."/>
            <person name="Sakaguchi M."/>
            <person name="Sakai K."/>
            <person name="Shibata M."/>
            <person name="Shimokawa T."/>
            <person name="Song J."/>
            <person name="Takazaki Y."/>
            <person name="Terasawa K."/>
            <person name="Tsugane M."/>
            <person name="Tsuji K."/>
            <person name="Ueda S."/>
            <person name="Waki K."/>
            <person name="Yamagata H."/>
            <person name="Yamamoto M."/>
            <person name="Yamamoto S."/>
            <person name="Yamane H."/>
            <person name="Yoshiki S."/>
            <person name="Yoshihara R."/>
            <person name="Yukawa K."/>
            <person name="Zhong H."/>
            <person name="Yano M."/>
            <person name="Yuan Q."/>
            <person name="Ouyang S."/>
            <person name="Liu J."/>
            <person name="Jones K.M."/>
            <person name="Gansberger K."/>
            <person name="Moffat K."/>
            <person name="Hill J."/>
            <person name="Bera J."/>
            <person name="Fadrosh D."/>
            <person name="Jin S."/>
            <person name="Johri S."/>
            <person name="Kim M."/>
            <person name="Overton L."/>
            <person name="Reardon M."/>
            <person name="Tsitrin T."/>
            <person name="Vuong H."/>
            <person name="Weaver B."/>
            <person name="Ciecko A."/>
            <person name="Tallon L."/>
            <person name="Jackson J."/>
            <person name="Pai G."/>
            <person name="Aken S.V."/>
            <person name="Utterback T."/>
            <person name="Reidmuller S."/>
            <person name="Feldblyum T."/>
            <person name="Hsiao J."/>
            <person name="Zismann V."/>
            <person name="Iobst S."/>
            <person name="de Vazeille A.R."/>
            <person name="Buell C.R."/>
            <person name="Ying K."/>
            <person name="Li Y."/>
            <person name="Lu T."/>
            <person name="Huang Y."/>
            <person name="Zhao Q."/>
            <person name="Feng Q."/>
            <person name="Zhang L."/>
            <person name="Zhu J."/>
            <person name="Weng Q."/>
            <person name="Mu J."/>
            <person name="Lu Y."/>
            <person name="Fan D."/>
            <person name="Liu Y."/>
            <person name="Guan J."/>
            <person name="Zhang Y."/>
            <person name="Yu S."/>
            <person name="Liu X."/>
            <person name="Zhang Y."/>
            <person name="Hong G."/>
            <person name="Han B."/>
            <person name="Choisne N."/>
            <person name="Demange N."/>
            <person name="Orjeda G."/>
            <person name="Samain S."/>
            <person name="Cattolico L."/>
            <person name="Pelletier E."/>
            <person name="Couloux A."/>
            <person name="Segurens B."/>
            <person name="Wincker P."/>
            <person name="D'Hont A."/>
            <person name="Scarpelli C."/>
            <person name="Weissenbach J."/>
            <person name="Salanoubat M."/>
            <person name="Quetier F."/>
            <person name="Yu Y."/>
            <person name="Kim H.R."/>
            <person name="Rambo T."/>
            <person name="Currie J."/>
            <person name="Collura K."/>
            <person name="Luo M."/>
            <person name="Yang T."/>
            <person name="Ammiraju J.S.S."/>
            <person name="Engler F."/>
            <person name="Soderlund C."/>
            <person name="Wing R.A."/>
            <person name="Palmer L.E."/>
            <person name="de la Bastide M."/>
            <person name="Spiegel L."/>
            <person name="Nascimento L."/>
            <person name="Zutavern T."/>
            <person name="O'Shaughnessy A."/>
            <person name="Dike S."/>
            <person name="Dedhia N."/>
            <person name="Preston R."/>
            <person name="Balija V."/>
            <person name="McCombie W.R."/>
            <person name="Chow T."/>
            <person name="Chen H."/>
            <person name="Chung M."/>
            <person name="Chen C."/>
            <person name="Shaw J."/>
            <person name="Wu H."/>
            <person name="Hsiao K."/>
            <person name="Chao Y."/>
            <person name="Chu M."/>
            <person name="Cheng C."/>
            <person name="Hour A."/>
            <person name="Lee P."/>
            <person name="Lin S."/>
            <person name="Lin Y."/>
            <person name="Liou J."/>
            <person name="Liu S."/>
            <person name="Hsing Y."/>
            <person name="Raghuvanshi S."/>
            <person name="Mohanty A."/>
            <person name="Bharti A.K."/>
            <person name="Gaur A."/>
            <person name="Gupta V."/>
            <person name="Kumar D."/>
            <person name="Ravi V."/>
            <person name="Vij S."/>
            <person name="Kapur A."/>
            <person name="Khurana P."/>
            <person name="Khurana P."/>
            <person name="Khurana J.P."/>
            <person name="Tyagi A.K."/>
            <person name="Gaikwad K."/>
            <person name="Singh A."/>
            <person name="Dalal V."/>
            <person name="Srivastava S."/>
            <person name="Dixit A."/>
            <person name="Pal A.K."/>
            <person name="Ghazi I.A."/>
            <person name="Yadav M."/>
            <person name="Pandit A."/>
            <person name="Bhargava A."/>
            <person name="Sureshbabu K."/>
            <person name="Batra K."/>
            <person name="Sharma T.R."/>
            <person name="Mohapatra T."/>
            <person name="Singh N.K."/>
            <person name="Messing J."/>
            <person name="Nelson A.B."/>
            <person name="Fuks G."/>
            <person name="Kavchok S."/>
            <person name="Keizer G."/>
            <person name="Linton E."/>
            <person name="Llaca V."/>
            <person name="Song R."/>
            <person name="Tanyolac B."/>
            <person name="Young S."/>
            <person name="Ho-Il K."/>
            <person name="Hahn J.H."/>
            <person name="Sangsakoo G."/>
            <person name="Vanavichit A."/>
            <person name="de Mattos Luiz.A.T."/>
            <person name="Zimmer P.D."/>
            <person name="Malone G."/>
            <person name="Dellagostin O."/>
            <person name="de Oliveira A.C."/>
            <person name="Bevan M."/>
            <person name="Bancroft I."/>
            <person name="Minx P."/>
            <person name="Cordum H."/>
            <person name="Wilson R."/>
            <person name="Cheng Z."/>
            <person name="Jin W."/>
            <person name="Jiang J."/>
            <person name="Leong S.A."/>
            <person name="Iwama H."/>
            <person name="Gojobori T."/>
            <person name="Itoh T."/>
            <person name="Niimura Y."/>
            <person name="Fujii Y."/>
            <person name="Habara T."/>
            <person name="Sakai H."/>
            <person name="Sato Y."/>
            <person name="Wilson G."/>
            <person name="Kumar K."/>
            <person name="McCouch S."/>
            <person name="Juretic N."/>
            <person name="Hoen D."/>
            <person name="Wright S."/>
            <person name="Bruskiewich R."/>
            <person name="Bureau T."/>
            <person name="Miyao A."/>
            <person name="Hirochika H."/>
            <person name="Nishikawa T."/>
            <person name="Kadowaki K."/>
            <person name="Sugiura M."/>
            <person name="Burr B."/>
            <person name="Sasaki T."/>
        </authorList>
    </citation>
    <scope>NUCLEOTIDE SEQUENCE [LARGE SCALE GENOMIC DNA]</scope>
    <source>
        <strain evidence="4">cv. Nipponbare</strain>
    </source>
</reference>
<dbReference type="AlphaFoldDB" id="Q6ZI47"/>
<dbReference type="EMBL" id="AP004023">
    <property type="protein sequence ID" value="BAD16838.1"/>
    <property type="molecule type" value="Genomic_DNA"/>
</dbReference>
<protein>
    <submittedName>
        <fullName evidence="2">Uncharacterized protein</fullName>
    </submittedName>
</protein>
<feature type="compositionally biased region" description="Acidic residues" evidence="1">
    <location>
        <begin position="1"/>
        <end position="17"/>
    </location>
</feature>
<reference evidence="3" key="2">
    <citation type="submission" date="2001-08" db="EMBL/GenBank/DDBJ databases">
        <title>Oryza sativa nipponbare(GA3) genomic DNA, chromosome 2, BAC clone:OJ1568_B05.</title>
        <authorList>
            <person name="Sasaki T."/>
            <person name="Matsumoto T."/>
            <person name="Yamamoto K."/>
        </authorList>
    </citation>
    <scope>NUCLEOTIDE SEQUENCE</scope>
</reference>
<feature type="region of interest" description="Disordered" evidence="1">
    <location>
        <begin position="1"/>
        <end position="20"/>
    </location>
</feature>
<dbReference type="Proteomes" id="UP000000763">
    <property type="component" value="Chromosome 2"/>
</dbReference>
<evidence type="ECO:0000313" key="3">
    <source>
        <dbReference type="EMBL" id="BAD21616.1"/>
    </source>
</evidence>
<name>Q6ZI47_ORYSJ</name>
<accession>Q6ZI47</accession>
<evidence type="ECO:0000256" key="1">
    <source>
        <dbReference type="SAM" id="MobiDB-lite"/>
    </source>
</evidence>
<evidence type="ECO:0000313" key="2">
    <source>
        <dbReference type="EMBL" id="BAD16838.1"/>
    </source>
</evidence>
<organism evidence="2 4">
    <name type="scientific">Oryza sativa subsp. japonica</name>
    <name type="common">Rice</name>
    <dbReference type="NCBI Taxonomy" id="39947"/>
    <lineage>
        <taxon>Eukaryota</taxon>
        <taxon>Viridiplantae</taxon>
        <taxon>Streptophyta</taxon>
        <taxon>Embryophyta</taxon>
        <taxon>Tracheophyta</taxon>
        <taxon>Spermatophyta</taxon>
        <taxon>Magnoliopsida</taxon>
        <taxon>Liliopsida</taxon>
        <taxon>Poales</taxon>
        <taxon>Poaceae</taxon>
        <taxon>BOP clade</taxon>
        <taxon>Oryzoideae</taxon>
        <taxon>Oryzeae</taxon>
        <taxon>Oryzinae</taxon>
        <taxon>Oryza</taxon>
        <taxon>Oryza sativa</taxon>
    </lineage>
</organism>
<evidence type="ECO:0000313" key="4">
    <source>
        <dbReference type="Proteomes" id="UP000000763"/>
    </source>
</evidence>
<reference evidence="2" key="1">
    <citation type="submission" date="2001-08" db="EMBL/GenBank/DDBJ databases">
        <title>Oryza sativa nipponbare(GA3) genomic DNA, chromosome 2, BAC clone:OJ1126_D09.</title>
        <authorList>
            <person name="Sasaki T."/>
            <person name="Matsumoto T."/>
            <person name="Yamamoto K."/>
        </authorList>
    </citation>
    <scope>NUCLEOTIDE SEQUENCE</scope>
</reference>
<sequence>MRVEEEDDTDEDDYDSDGESRALVAKATGARFSCNDLESSDAEESEDEMDGRIAPYHLMEKRSLEKSILLELEREHHLKVQVWRKSEVNYLHWRYATKVKSSEQFLHLLDYRNTQNQEKR</sequence>
<proteinExistence type="predicted"/>